<keyword evidence="1" id="KW-0732">Signal</keyword>
<dbReference type="Gene3D" id="3.40.50.10610">
    <property type="entry name" value="ABC-type transport auxiliary lipoprotein component"/>
    <property type="match status" value="1"/>
</dbReference>
<dbReference type="EMBL" id="VGLS01000561">
    <property type="protein sequence ID" value="MBM3225390.1"/>
    <property type="molecule type" value="Genomic_DNA"/>
</dbReference>
<reference evidence="3" key="1">
    <citation type="submission" date="2019-03" db="EMBL/GenBank/DDBJ databases">
        <title>Lake Tanganyika Metagenome-Assembled Genomes (MAGs).</title>
        <authorList>
            <person name="Tran P."/>
        </authorList>
    </citation>
    <scope>NUCLEOTIDE SEQUENCE</scope>
    <source>
        <strain evidence="3">K_DeepCast_65m_m2_066</strain>
    </source>
</reference>
<gene>
    <name evidence="3" type="ORF">FJZ47_16520</name>
</gene>
<proteinExistence type="predicted"/>
<dbReference type="Pfam" id="PF03886">
    <property type="entry name" value="ABC_trans_aux"/>
    <property type="match status" value="1"/>
</dbReference>
<dbReference type="Proteomes" id="UP000712673">
    <property type="component" value="Unassembled WGS sequence"/>
</dbReference>
<evidence type="ECO:0000256" key="1">
    <source>
        <dbReference type="SAM" id="SignalP"/>
    </source>
</evidence>
<feature type="chain" id="PRO_5037919387" evidence="1">
    <location>
        <begin position="29"/>
        <end position="162"/>
    </location>
</feature>
<dbReference type="PROSITE" id="PS51257">
    <property type="entry name" value="PROKAR_LIPOPROTEIN"/>
    <property type="match status" value="1"/>
</dbReference>
<evidence type="ECO:0000313" key="4">
    <source>
        <dbReference type="Proteomes" id="UP000712673"/>
    </source>
</evidence>
<name>A0A938B596_UNCTE</name>
<protein>
    <submittedName>
        <fullName evidence="3">Membrane integrity-associated transporter subunit PqiC</fullName>
    </submittedName>
</protein>
<dbReference type="AlphaFoldDB" id="A0A938B596"/>
<feature type="signal peptide" evidence="1">
    <location>
        <begin position="1"/>
        <end position="28"/>
    </location>
</feature>
<sequence length="162" mass="17310">MSALHRWSGACCLGLLTLVLSLSSCSTGSTPRLYVLTPLTPGATSTLATATQGLTIGVGPVELPQYVNRPQMVTGHHASELHSAALAQWAEPLQSGFIRVLAENLSLLLGTERIALFPWKSFIPEYQVVIEVTHFLEEPGGGGIVGGALEYSRQTRARRVGE</sequence>
<dbReference type="InterPro" id="IPR005586">
    <property type="entry name" value="ABC_trans_aux"/>
</dbReference>
<comment type="caution">
    <text evidence="3">The sequence shown here is derived from an EMBL/GenBank/DDBJ whole genome shotgun (WGS) entry which is preliminary data.</text>
</comment>
<dbReference type="SUPFAM" id="SSF159594">
    <property type="entry name" value="XCC0632-like"/>
    <property type="match status" value="1"/>
</dbReference>
<accession>A0A938B596</accession>
<organism evidence="3 4">
    <name type="scientific">Tectimicrobiota bacterium</name>
    <dbReference type="NCBI Taxonomy" id="2528274"/>
    <lineage>
        <taxon>Bacteria</taxon>
        <taxon>Pseudomonadati</taxon>
        <taxon>Nitrospinota/Tectimicrobiota group</taxon>
        <taxon>Candidatus Tectimicrobiota</taxon>
    </lineage>
</organism>
<feature type="domain" description="ABC-type transport auxiliary lipoprotein component" evidence="2">
    <location>
        <begin position="34"/>
        <end position="155"/>
    </location>
</feature>
<evidence type="ECO:0000313" key="3">
    <source>
        <dbReference type="EMBL" id="MBM3225390.1"/>
    </source>
</evidence>
<evidence type="ECO:0000259" key="2">
    <source>
        <dbReference type="Pfam" id="PF03886"/>
    </source>
</evidence>